<proteinExistence type="predicted"/>
<organism evidence="1 2">
    <name type="scientific">Baia soyae</name>
    <dbReference type="NCBI Taxonomy" id="1544746"/>
    <lineage>
        <taxon>Bacteria</taxon>
        <taxon>Bacillati</taxon>
        <taxon>Bacillota</taxon>
        <taxon>Bacilli</taxon>
        <taxon>Bacillales</taxon>
        <taxon>Thermoactinomycetaceae</taxon>
        <taxon>Baia</taxon>
    </lineage>
</organism>
<gene>
    <name evidence="1" type="ORF">EDD57_11225</name>
</gene>
<protein>
    <submittedName>
        <fullName evidence="1">Uncharacterized protein</fullName>
    </submittedName>
</protein>
<name>A0A4R2S9Q4_9BACL</name>
<dbReference type="AlphaFoldDB" id="A0A4R2S9Q4"/>
<comment type="caution">
    <text evidence="1">The sequence shown here is derived from an EMBL/GenBank/DDBJ whole genome shotgun (WGS) entry which is preliminary data.</text>
</comment>
<dbReference type="Proteomes" id="UP000294746">
    <property type="component" value="Unassembled WGS sequence"/>
</dbReference>
<keyword evidence="2" id="KW-1185">Reference proteome</keyword>
<dbReference type="RefSeq" id="WP_131848489.1">
    <property type="nucleotide sequence ID" value="NZ_SLXV01000012.1"/>
</dbReference>
<sequence>MSQLLTVFVEYRVQEDSISMFQDQYFAQIREQIKNQMEHVVRHEFLLSEAQVGQVVEVIQVDDKDATIQLQELRIGPTLSWFHSLDSHIVGGRSKIKLWTFRQCD</sequence>
<evidence type="ECO:0000313" key="1">
    <source>
        <dbReference type="EMBL" id="TCP69161.1"/>
    </source>
</evidence>
<dbReference type="OrthoDB" id="2967153at2"/>
<evidence type="ECO:0000313" key="2">
    <source>
        <dbReference type="Proteomes" id="UP000294746"/>
    </source>
</evidence>
<dbReference type="EMBL" id="SLXV01000012">
    <property type="protein sequence ID" value="TCP69161.1"/>
    <property type="molecule type" value="Genomic_DNA"/>
</dbReference>
<accession>A0A4R2S9Q4</accession>
<reference evidence="1 2" key="1">
    <citation type="submission" date="2019-03" db="EMBL/GenBank/DDBJ databases">
        <title>Genomic Encyclopedia of Type Strains, Phase IV (KMG-IV): sequencing the most valuable type-strain genomes for metagenomic binning, comparative biology and taxonomic classification.</title>
        <authorList>
            <person name="Goeker M."/>
        </authorList>
    </citation>
    <scope>NUCLEOTIDE SEQUENCE [LARGE SCALE GENOMIC DNA]</scope>
    <source>
        <strain evidence="1 2">DSM 46831</strain>
    </source>
</reference>